<dbReference type="AlphaFoldDB" id="A0A284VMB9"/>
<organism evidence="1 2">
    <name type="scientific">Candidatus Methanoperedens nitratireducens</name>
    <dbReference type="NCBI Taxonomy" id="1392998"/>
    <lineage>
        <taxon>Archaea</taxon>
        <taxon>Methanobacteriati</taxon>
        <taxon>Methanobacteriota</taxon>
        <taxon>Stenosarchaea group</taxon>
        <taxon>Methanomicrobia</taxon>
        <taxon>Methanosarcinales</taxon>
        <taxon>ANME-2 cluster</taxon>
        <taxon>Candidatus Methanoperedentaceae</taxon>
        <taxon>Candidatus Methanoperedens</taxon>
    </lineage>
</organism>
<dbReference type="InterPro" id="IPR025534">
    <property type="entry name" value="DUF4420"/>
</dbReference>
<dbReference type="EMBL" id="FZMP01000090">
    <property type="protein sequence ID" value="SNQ60392.1"/>
    <property type="molecule type" value="Genomic_DNA"/>
</dbReference>
<evidence type="ECO:0000313" key="2">
    <source>
        <dbReference type="Proteomes" id="UP000218615"/>
    </source>
</evidence>
<name>A0A284VMB9_9EURY</name>
<gene>
    <name evidence="1" type="ORF">MNV_180024</name>
</gene>
<sequence>MVAMIEETWKSLEKESESETKTCILKRRLEPFSSCDISLGYEKPANRRMLLLRVFRSNTPDSDYLPRSKGFEIRTVSLPEDDEEHATLELILTDSRFTDIFTSLVQDVIDNITIQKNEKSVIRAFIERLVKWQQFLDRYGHDGLGDEARRGLYGELWFMRRYLIPILGINKAVDAWKGPFRKAQDFQLSDCAVEVKTTISKQHQKIQIVSEQQLDDTGLGGLFLQHLSLMESSGSGETLYEIVEDIRKIITVEPVASQKMEDSLFEAGYLNAHSDSHNKMGYTIRSSSIFRIRKGFPRITEHDLLNGVGDVHYSINVSECVHYVITESEFKTFLMEKKDGY</sequence>
<accession>A0A284VMB9</accession>
<dbReference type="Proteomes" id="UP000218615">
    <property type="component" value="Unassembled WGS sequence"/>
</dbReference>
<reference evidence="2" key="1">
    <citation type="submission" date="2017-06" db="EMBL/GenBank/DDBJ databases">
        <authorList>
            <person name="Cremers G."/>
        </authorList>
    </citation>
    <scope>NUCLEOTIDE SEQUENCE [LARGE SCALE GENOMIC DNA]</scope>
</reference>
<proteinExistence type="predicted"/>
<keyword evidence="2" id="KW-1185">Reference proteome</keyword>
<dbReference type="Pfam" id="PF14390">
    <property type="entry name" value="DUF4420"/>
    <property type="match status" value="1"/>
</dbReference>
<protein>
    <recommendedName>
        <fullName evidence="3">PD-(D/E)XK motif protein</fullName>
    </recommendedName>
</protein>
<evidence type="ECO:0008006" key="3">
    <source>
        <dbReference type="Google" id="ProtNLM"/>
    </source>
</evidence>
<evidence type="ECO:0000313" key="1">
    <source>
        <dbReference type="EMBL" id="SNQ60392.1"/>
    </source>
</evidence>